<sequence length="251" mass="27596">MMGVEASGVVLETGPRRWGFSPSATESWGLFPEGTGTIAGHRPTGCWSRFRRAGRTPRRPPRRWCSPPPITPLPPFWRRCSRGNGSWVHAATGGVGMAAVQLARHWGLEVFATASKGKWDTFAGHGLLTTIHISDSRSLEFEEQVPLRYRWARRWTWSWTRLAGDFVDCVAASGHPGGAFLEMGKTDIREPEVIAQQYPGSALPSFRPLRGRTGPHCADSCRTGRAVRRRGAATVAGPRRSTCVRAPAALR</sequence>
<dbReference type="InterPro" id="IPR020843">
    <property type="entry name" value="ER"/>
</dbReference>
<dbReference type="Gene3D" id="3.90.180.10">
    <property type="entry name" value="Medium-chain alcohol dehydrogenases, catalytic domain"/>
    <property type="match status" value="1"/>
</dbReference>
<comment type="caution">
    <text evidence="2">The sequence shown here is derived from an EMBL/GenBank/DDBJ whole genome shotgun (WGS) entry which is preliminary data.</text>
</comment>
<reference evidence="2 3" key="1">
    <citation type="submission" date="2013-12" db="EMBL/GenBank/DDBJ databases">
        <authorList>
            <person name="Brown-Elliot B."/>
            <person name="Wallace R."/>
            <person name="Lenaerts A."/>
            <person name="Ordway D."/>
            <person name="DeGroote M.A."/>
            <person name="Parker T."/>
            <person name="Sizemore C."/>
            <person name="Tallon L.J."/>
            <person name="Sadzewicz L.K."/>
            <person name="Sengamalay N."/>
            <person name="Fraser C.M."/>
            <person name="Hine E."/>
            <person name="Shefchek K.A."/>
            <person name="Das S.P."/>
            <person name="Tettelin H."/>
        </authorList>
    </citation>
    <scope>NUCLEOTIDE SEQUENCE [LARGE SCALE GENOMIC DNA]</scope>
    <source>
        <strain evidence="2 3">662</strain>
    </source>
</reference>
<dbReference type="GO" id="GO:0016491">
    <property type="term" value="F:oxidoreductase activity"/>
    <property type="evidence" value="ECO:0007669"/>
    <property type="project" value="InterPro"/>
</dbReference>
<proteinExistence type="predicted"/>
<dbReference type="SUPFAM" id="SSF51735">
    <property type="entry name" value="NAD(P)-binding Rossmann-fold domains"/>
    <property type="match status" value="1"/>
</dbReference>
<feature type="domain" description="Enoyl reductase (ER)" evidence="1">
    <location>
        <begin position="8"/>
        <end position="236"/>
    </location>
</feature>
<evidence type="ECO:0000313" key="3">
    <source>
        <dbReference type="Proteomes" id="UP000020561"/>
    </source>
</evidence>
<dbReference type="PATRIC" id="fig|1299326.3.peg.6266"/>
<gene>
    <name evidence="2" type="ORF">I545_6516</name>
</gene>
<accession>X7YHY7</accession>
<protein>
    <submittedName>
        <fullName evidence="2">Oxidoreductase, zinc-binding dehydrogenase family</fullName>
    </submittedName>
</protein>
<dbReference type="Proteomes" id="UP000020561">
    <property type="component" value="Unassembled WGS sequence"/>
</dbReference>
<dbReference type="EMBL" id="JAOA01000019">
    <property type="protein sequence ID" value="EUA06025.1"/>
    <property type="molecule type" value="Genomic_DNA"/>
</dbReference>
<dbReference type="SMART" id="SM00829">
    <property type="entry name" value="PKS_ER"/>
    <property type="match status" value="1"/>
</dbReference>
<evidence type="ECO:0000313" key="2">
    <source>
        <dbReference type="EMBL" id="EUA06025.1"/>
    </source>
</evidence>
<dbReference type="InterPro" id="IPR036291">
    <property type="entry name" value="NAD(P)-bd_dom_sf"/>
</dbReference>
<organism evidence="2 3">
    <name type="scientific">Mycobacterium kansasii 662</name>
    <dbReference type="NCBI Taxonomy" id="1299326"/>
    <lineage>
        <taxon>Bacteria</taxon>
        <taxon>Bacillati</taxon>
        <taxon>Actinomycetota</taxon>
        <taxon>Actinomycetes</taxon>
        <taxon>Mycobacteriales</taxon>
        <taxon>Mycobacteriaceae</taxon>
        <taxon>Mycobacterium</taxon>
    </lineage>
</organism>
<name>X7YHY7_MYCKA</name>
<dbReference type="AlphaFoldDB" id="X7YHY7"/>
<evidence type="ECO:0000259" key="1">
    <source>
        <dbReference type="SMART" id="SM00829"/>
    </source>
</evidence>